<dbReference type="PROSITE" id="PS50885">
    <property type="entry name" value="HAMP"/>
    <property type="match status" value="1"/>
</dbReference>
<dbReference type="Gene3D" id="3.20.20.450">
    <property type="entry name" value="EAL domain"/>
    <property type="match status" value="1"/>
</dbReference>
<dbReference type="KEGG" id="salh:HMF8227_00626"/>
<dbReference type="InterPro" id="IPR043128">
    <property type="entry name" value="Rev_trsase/Diguanyl_cyclase"/>
</dbReference>
<dbReference type="CDD" id="cd01948">
    <property type="entry name" value="EAL"/>
    <property type="match status" value="1"/>
</dbReference>
<keyword evidence="1" id="KW-0472">Membrane</keyword>
<name>A0A2S2E0R0_9ALTE</name>
<dbReference type="Proteomes" id="UP000245728">
    <property type="component" value="Chromosome"/>
</dbReference>
<dbReference type="SMART" id="SM00304">
    <property type="entry name" value="HAMP"/>
    <property type="match status" value="1"/>
</dbReference>
<evidence type="ECO:0000313" key="6">
    <source>
        <dbReference type="Proteomes" id="UP000245728"/>
    </source>
</evidence>
<accession>A0A2S2E0R0</accession>
<evidence type="ECO:0000259" key="4">
    <source>
        <dbReference type="PROSITE" id="PS50887"/>
    </source>
</evidence>
<dbReference type="SMART" id="SM00052">
    <property type="entry name" value="EAL"/>
    <property type="match status" value="1"/>
</dbReference>
<dbReference type="InterPro" id="IPR001633">
    <property type="entry name" value="EAL_dom"/>
</dbReference>
<dbReference type="InterPro" id="IPR003660">
    <property type="entry name" value="HAMP_dom"/>
</dbReference>
<dbReference type="RefSeq" id="WP_109338793.1">
    <property type="nucleotide sequence ID" value="NZ_CP029347.1"/>
</dbReference>
<feature type="transmembrane region" description="Helical" evidence="1">
    <location>
        <begin position="268"/>
        <end position="290"/>
    </location>
</feature>
<gene>
    <name evidence="5" type="ORF">HMF8227_00626</name>
</gene>
<keyword evidence="1" id="KW-0812">Transmembrane</keyword>
<dbReference type="InterPro" id="IPR052155">
    <property type="entry name" value="Biofilm_reg_signaling"/>
</dbReference>
<proteinExistence type="predicted"/>
<organism evidence="5 6">
    <name type="scientific">Saliniradius amylolyticus</name>
    <dbReference type="NCBI Taxonomy" id="2183582"/>
    <lineage>
        <taxon>Bacteria</taxon>
        <taxon>Pseudomonadati</taxon>
        <taxon>Pseudomonadota</taxon>
        <taxon>Gammaproteobacteria</taxon>
        <taxon>Alteromonadales</taxon>
        <taxon>Alteromonadaceae</taxon>
        <taxon>Saliniradius</taxon>
    </lineage>
</organism>
<dbReference type="EMBL" id="CP029347">
    <property type="protein sequence ID" value="AWL11122.1"/>
    <property type="molecule type" value="Genomic_DNA"/>
</dbReference>
<feature type="domain" description="HAMP" evidence="3">
    <location>
        <begin position="292"/>
        <end position="344"/>
    </location>
</feature>
<reference evidence="5 6" key="1">
    <citation type="submission" date="2018-05" db="EMBL/GenBank/DDBJ databases">
        <title>Salinimonas sp. HMF8227 Genome sequencing and assembly.</title>
        <authorList>
            <person name="Kang H."/>
            <person name="Kang J."/>
            <person name="Cha I."/>
            <person name="Kim H."/>
            <person name="Joh K."/>
        </authorList>
    </citation>
    <scope>NUCLEOTIDE SEQUENCE [LARGE SCALE GENOMIC DNA]</scope>
    <source>
        <strain evidence="5 6">HMF8227</strain>
    </source>
</reference>
<feature type="domain" description="GGDEF" evidence="4">
    <location>
        <begin position="376"/>
        <end position="507"/>
    </location>
</feature>
<dbReference type="AlphaFoldDB" id="A0A2S2E0R0"/>
<dbReference type="InterPro" id="IPR000160">
    <property type="entry name" value="GGDEF_dom"/>
</dbReference>
<dbReference type="CDD" id="cd01949">
    <property type="entry name" value="GGDEF"/>
    <property type="match status" value="1"/>
</dbReference>
<dbReference type="NCBIfam" id="TIGR00254">
    <property type="entry name" value="GGDEF"/>
    <property type="match status" value="1"/>
</dbReference>
<dbReference type="PANTHER" id="PTHR44757">
    <property type="entry name" value="DIGUANYLATE CYCLASE DGCP"/>
    <property type="match status" value="1"/>
</dbReference>
<dbReference type="Pfam" id="PF00990">
    <property type="entry name" value="GGDEF"/>
    <property type="match status" value="1"/>
</dbReference>
<evidence type="ECO:0000313" key="5">
    <source>
        <dbReference type="EMBL" id="AWL11122.1"/>
    </source>
</evidence>
<evidence type="ECO:0000256" key="1">
    <source>
        <dbReference type="SAM" id="Phobius"/>
    </source>
</evidence>
<protein>
    <submittedName>
        <fullName evidence="5">Cyclic di-GMP phosphodiesterase PdeB</fullName>
    </submittedName>
</protein>
<dbReference type="PROSITE" id="PS50887">
    <property type="entry name" value="GGDEF"/>
    <property type="match status" value="1"/>
</dbReference>
<dbReference type="PROSITE" id="PS50883">
    <property type="entry name" value="EAL"/>
    <property type="match status" value="1"/>
</dbReference>
<keyword evidence="6" id="KW-1185">Reference proteome</keyword>
<dbReference type="OrthoDB" id="9804951at2"/>
<dbReference type="GO" id="GO:0007165">
    <property type="term" value="P:signal transduction"/>
    <property type="evidence" value="ECO:0007669"/>
    <property type="project" value="InterPro"/>
</dbReference>
<dbReference type="Pfam" id="PF00672">
    <property type="entry name" value="HAMP"/>
    <property type="match status" value="1"/>
</dbReference>
<dbReference type="CDD" id="cd06225">
    <property type="entry name" value="HAMP"/>
    <property type="match status" value="1"/>
</dbReference>
<dbReference type="Pfam" id="PF00563">
    <property type="entry name" value="EAL"/>
    <property type="match status" value="1"/>
</dbReference>
<dbReference type="SUPFAM" id="SSF55073">
    <property type="entry name" value="Nucleotide cyclase"/>
    <property type="match status" value="1"/>
</dbReference>
<evidence type="ECO:0000259" key="2">
    <source>
        <dbReference type="PROSITE" id="PS50883"/>
    </source>
</evidence>
<dbReference type="PANTHER" id="PTHR44757:SF2">
    <property type="entry name" value="BIOFILM ARCHITECTURE MAINTENANCE PROTEIN MBAA"/>
    <property type="match status" value="1"/>
</dbReference>
<sequence>MMKWWSISSLRGRMLLVFFAIVCLIVAVTLVTVQNAAYDHSKGQMLAHTKTSARVVEDKILNRSEQIRAALDTLAKDFSTKRLIAGGHEDQASLQAALGNHRRRLETDRLWVQDGQQKLITASPKLEGLTGQDVEDFASPGIHWLALQDKLYLVNSSPVRFVESSPKVNAWLVSAIQAHRLVTDQLVELTDMQVSILDHQGRIVASSYSEHYQQEFAQASLNIQPGLHRLVLGQQDFVYATAKLGSSHPIILLLTTTADQAFLSYNSLIGQLLLILAPAGLLTLLAAIAISNGISRPLTRLASVANRIRQGQYVDRLPSTGTAEVAALADAIDDMQRGIKQREADIEKLAYYDSLTNLPNRNHFNNHLQKCIEARTPLALFMLDLDRFKDINDTLGHAIGDRVLKLVAERLENLSLASGFLARLGGDEYGLVVPLPEQESIHPIIEQVVKAFRQPLEVDRVVMDMDASIGVAFYPEHGQTPAELIQCADIAMYQSKSGHQAYALYQPELNQFSVERLSLMTELRSAIENQQLQLYFQPKVDLQQQSVIGVEALIRWFHPELGFIPPDEFIPLAEQTGAVRDLTHYAIAEALKYQQQWWDQGHKLNVAVNISALDLVDMHLPEYVSELYKNNALSPEQLTLEVTESSVMNDPDTAIVALQRLRDMGITLSIDDFGTGYSSMAQLKKMPVQELKIDRTFVMDMVTNDEDQVMVKTLISLAQNLGMSTVAEGIEEEQALTLLTNYGCNKAQGYFIGKPMSADDLAEWLAPPCDWLKTP</sequence>
<dbReference type="InterPro" id="IPR029787">
    <property type="entry name" value="Nucleotide_cyclase"/>
</dbReference>
<dbReference type="Gene3D" id="3.30.70.270">
    <property type="match status" value="1"/>
</dbReference>
<dbReference type="Gene3D" id="6.10.340.10">
    <property type="match status" value="1"/>
</dbReference>
<dbReference type="SMART" id="SM00267">
    <property type="entry name" value="GGDEF"/>
    <property type="match status" value="1"/>
</dbReference>
<evidence type="ECO:0000259" key="3">
    <source>
        <dbReference type="PROSITE" id="PS50885"/>
    </source>
</evidence>
<dbReference type="GO" id="GO:0016020">
    <property type="term" value="C:membrane"/>
    <property type="evidence" value="ECO:0007669"/>
    <property type="project" value="InterPro"/>
</dbReference>
<dbReference type="SUPFAM" id="SSF141868">
    <property type="entry name" value="EAL domain-like"/>
    <property type="match status" value="1"/>
</dbReference>
<feature type="domain" description="EAL" evidence="2">
    <location>
        <begin position="516"/>
        <end position="769"/>
    </location>
</feature>
<dbReference type="SUPFAM" id="SSF158472">
    <property type="entry name" value="HAMP domain-like"/>
    <property type="match status" value="1"/>
</dbReference>
<keyword evidence="1" id="KW-1133">Transmembrane helix</keyword>
<dbReference type="InterPro" id="IPR035919">
    <property type="entry name" value="EAL_sf"/>
</dbReference>